<sequence>MNLVSPDPLPAPRTPSQAQAASQGGARPPVSRVTVPASQLSGRGDWQQDDVMTSDPSQEALRWREGELLTSVGGGQANCPGSEPGDLQEGGAVIPGSPEL</sequence>
<gene>
    <name evidence="2" type="ORF">JEQ12_000006</name>
</gene>
<organism evidence="2 3">
    <name type="scientific">Ovis aries</name>
    <name type="common">Sheep</name>
    <dbReference type="NCBI Taxonomy" id="9940"/>
    <lineage>
        <taxon>Eukaryota</taxon>
        <taxon>Metazoa</taxon>
        <taxon>Chordata</taxon>
        <taxon>Craniata</taxon>
        <taxon>Vertebrata</taxon>
        <taxon>Euteleostomi</taxon>
        <taxon>Mammalia</taxon>
        <taxon>Eutheria</taxon>
        <taxon>Laurasiatheria</taxon>
        <taxon>Artiodactyla</taxon>
        <taxon>Ruminantia</taxon>
        <taxon>Pecora</taxon>
        <taxon>Bovidae</taxon>
        <taxon>Caprinae</taxon>
        <taxon>Ovis</taxon>
    </lineage>
</organism>
<accession>A0A836D7K8</accession>
<feature type="region of interest" description="Disordered" evidence="1">
    <location>
        <begin position="71"/>
        <end position="100"/>
    </location>
</feature>
<comment type="caution">
    <text evidence="2">The sequence shown here is derived from an EMBL/GenBank/DDBJ whole genome shotgun (WGS) entry which is preliminary data.</text>
</comment>
<feature type="region of interest" description="Disordered" evidence="1">
    <location>
        <begin position="1"/>
        <end position="58"/>
    </location>
</feature>
<feature type="compositionally biased region" description="Low complexity" evidence="1">
    <location>
        <begin position="16"/>
        <end position="26"/>
    </location>
</feature>
<dbReference type="AlphaFoldDB" id="A0A836D7K8"/>
<proteinExistence type="predicted"/>
<protein>
    <submittedName>
        <fullName evidence="2">Uncharacterized protein</fullName>
    </submittedName>
</protein>
<evidence type="ECO:0000256" key="1">
    <source>
        <dbReference type="SAM" id="MobiDB-lite"/>
    </source>
</evidence>
<dbReference type="Proteomes" id="UP000664991">
    <property type="component" value="Unassembled WGS sequence"/>
</dbReference>
<name>A0A836D7K8_SHEEP</name>
<reference evidence="2 3" key="1">
    <citation type="submission" date="2020-12" db="EMBL/GenBank/DDBJ databases">
        <title>De novo assembly of Tibetan sheep genome.</title>
        <authorList>
            <person name="Li X."/>
        </authorList>
    </citation>
    <scope>NUCLEOTIDE SEQUENCE [LARGE SCALE GENOMIC DNA]</scope>
    <source>
        <tissue evidence="2">Heart</tissue>
    </source>
</reference>
<dbReference type="EMBL" id="JAEMGP010000001">
    <property type="protein sequence ID" value="KAG5214430.1"/>
    <property type="molecule type" value="Genomic_DNA"/>
</dbReference>
<evidence type="ECO:0000313" key="2">
    <source>
        <dbReference type="EMBL" id="KAG5214430.1"/>
    </source>
</evidence>
<evidence type="ECO:0000313" key="3">
    <source>
        <dbReference type="Proteomes" id="UP000664991"/>
    </source>
</evidence>